<dbReference type="PROSITE" id="PS50164">
    <property type="entry name" value="GIY_YIG"/>
    <property type="match status" value="1"/>
</dbReference>
<dbReference type="Pfam" id="PF26215">
    <property type="entry name" value="HTH_animal"/>
    <property type="match status" value="1"/>
</dbReference>
<protein>
    <recommendedName>
        <fullName evidence="4">Reverse transcriptase domain-containing protein</fullName>
    </recommendedName>
</protein>
<proteinExistence type="predicted"/>
<dbReference type="InterPro" id="IPR058912">
    <property type="entry name" value="HTH_animal"/>
</dbReference>
<dbReference type="InterPro" id="IPR000477">
    <property type="entry name" value="RT_dom"/>
</dbReference>
<dbReference type="PANTHER" id="PTHR21301:SF10">
    <property type="entry name" value="REVERSE TRANSCRIPTASE DOMAIN-CONTAINING PROTEIN"/>
    <property type="match status" value="1"/>
</dbReference>
<evidence type="ECO:0000259" key="1">
    <source>
        <dbReference type="PROSITE" id="PS50164"/>
    </source>
</evidence>
<dbReference type="EMBL" id="HACG01046862">
    <property type="protein sequence ID" value="CEK93727.1"/>
    <property type="molecule type" value="Transcribed_RNA"/>
</dbReference>
<name>A0A0B7BLE8_9EUPU</name>
<dbReference type="AlphaFoldDB" id="A0A0B7BLE8"/>
<evidence type="ECO:0000259" key="2">
    <source>
        <dbReference type="PROSITE" id="PS50878"/>
    </source>
</evidence>
<evidence type="ECO:0008006" key="4">
    <source>
        <dbReference type="Google" id="ProtNLM"/>
    </source>
</evidence>
<sequence>MKANLGNPCLYLLPKIHKPNNPGRPIVSACSCPTESISAFLDGIFRPLVETLPSFLKDTTHALSTFLSTSLLPGRTYRLFLLDVCSLYTSIPHRDGLAALQFFLDQRPHPSIATTTLTRLAELVLTTNSFEFNGEYFDQISGVAMGTKMGPSYACLFMGHLEHLIFQSYLDPIPFMYRRYIDDGVGVTDMSESDLLQFIRFVGDFHPSIKFTSAISLTSVNFLDITVSIGVSSLLTTVYYKSTDSHNYLLYTSSHPLACRNSLPFSQLLRLRRLCQDDDDFRHRAQEMLDFFRRRLYPEEVLINALRRVLPISRHTALSPSTRPPCDRTKLVLTFHPHNAPAVRILLRELRIFREDPASSRIFSSPPLVAFRRDKNLRDLLVRSRLRPSGGHVGTVTCSRSRCYTCPYVFQATTISFPNTSFTIRQGFTCVSRNLIYAILCKRCGMAYIGETGLRLGDRFAQHLRDISNSAPTPVAVHFNGPCHHGRTDVSITGLVSCSSDDRSRLSLECRLIDRLGVVSPKGINVRLQHA</sequence>
<accession>A0A0B7BLE8</accession>
<dbReference type="PROSITE" id="PS50878">
    <property type="entry name" value="RT_POL"/>
    <property type="match status" value="1"/>
</dbReference>
<evidence type="ECO:0000313" key="3">
    <source>
        <dbReference type="EMBL" id="CEK93727.1"/>
    </source>
</evidence>
<dbReference type="CDD" id="cd10442">
    <property type="entry name" value="GIY-YIG_PLEs"/>
    <property type="match status" value="1"/>
</dbReference>
<feature type="domain" description="GIY-YIG" evidence="1">
    <location>
        <begin position="432"/>
        <end position="526"/>
    </location>
</feature>
<organism evidence="3">
    <name type="scientific">Arion vulgaris</name>
    <dbReference type="NCBI Taxonomy" id="1028688"/>
    <lineage>
        <taxon>Eukaryota</taxon>
        <taxon>Metazoa</taxon>
        <taxon>Spiralia</taxon>
        <taxon>Lophotrochozoa</taxon>
        <taxon>Mollusca</taxon>
        <taxon>Gastropoda</taxon>
        <taxon>Heterobranchia</taxon>
        <taxon>Euthyneura</taxon>
        <taxon>Panpulmonata</taxon>
        <taxon>Eupulmonata</taxon>
        <taxon>Stylommatophora</taxon>
        <taxon>Helicina</taxon>
        <taxon>Arionoidea</taxon>
        <taxon>Arionidae</taxon>
        <taxon>Arion</taxon>
    </lineage>
</organism>
<dbReference type="InterPro" id="IPR000305">
    <property type="entry name" value="GIY-YIG_endonuc"/>
</dbReference>
<reference evidence="3" key="1">
    <citation type="submission" date="2014-12" db="EMBL/GenBank/DDBJ databases">
        <title>Insight into the proteome of Arion vulgaris.</title>
        <authorList>
            <person name="Aradska J."/>
            <person name="Bulat T."/>
            <person name="Smidak R."/>
            <person name="Sarate P."/>
            <person name="Gangsoo J."/>
            <person name="Sialana F."/>
            <person name="Bilban M."/>
            <person name="Lubec G."/>
        </authorList>
    </citation>
    <scope>NUCLEOTIDE SEQUENCE</scope>
    <source>
        <tissue evidence="3">Skin</tissue>
    </source>
</reference>
<feature type="domain" description="Reverse transcriptase" evidence="2">
    <location>
        <begin position="1"/>
        <end position="233"/>
    </location>
</feature>
<gene>
    <name evidence="3" type="primary">ORF196924</name>
</gene>
<dbReference type="PANTHER" id="PTHR21301">
    <property type="entry name" value="REVERSE TRANSCRIPTASE"/>
    <property type="match status" value="1"/>
</dbReference>